<dbReference type="OrthoDB" id="9789081at2"/>
<dbReference type="AlphaFoldDB" id="A0A328AUS5"/>
<keyword evidence="3" id="KW-1185">Reference proteome</keyword>
<name>A0A328AUS5_9CAUL</name>
<dbReference type="InterPro" id="IPR016181">
    <property type="entry name" value="Acyl_CoA_acyltransferase"/>
</dbReference>
<evidence type="ECO:0000313" key="3">
    <source>
        <dbReference type="Proteomes" id="UP000249725"/>
    </source>
</evidence>
<reference evidence="3" key="1">
    <citation type="submission" date="2018-05" db="EMBL/GenBank/DDBJ databases">
        <authorList>
            <person name="Li X."/>
        </authorList>
    </citation>
    <scope>NUCLEOTIDE SEQUENCE [LARGE SCALE GENOMIC DNA]</scope>
    <source>
        <strain evidence="3">YIM 73061</strain>
    </source>
</reference>
<evidence type="ECO:0000259" key="1">
    <source>
        <dbReference type="PROSITE" id="PS51186"/>
    </source>
</evidence>
<dbReference type="Gene3D" id="3.40.630.30">
    <property type="match status" value="1"/>
</dbReference>
<dbReference type="RefSeq" id="WP_111513029.1">
    <property type="nucleotide sequence ID" value="NZ_QFYR01000001.1"/>
</dbReference>
<sequence>MSAPHFVIRTYQAADAPRLAQLYFESARTIGARRYSPEQVAAWAPEPADPATVHARASDGRVTLVAEGADGTVLGYGDLEADGHIDHLYAHPAAAGTGVGSALLQALVEQARAWGATRLYVEASELARGLFERQGFTTSHRRDFEVRGVPIHNYAMERSLV</sequence>
<keyword evidence="2" id="KW-0808">Transferase</keyword>
<comment type="caution">
    <text evidence="2">The sequence shown here is derived from an EMBL/GenBank/DDBJ whole genome shotgun (WGS) entry which is preliminary data.</text>
</comment>
<dbReference type="PROSITE" id="PS51186">
    <property type="entry name" value="GNAT"/>
    <property type="match status" value="1"/>
</dbReference>
<proteinExistence type="predicted"/>
<dbReference type="PANTHER" id="PTHR43451:SF1">
    <property type="entry name" value="ACETYLTRANSFERASE"/>
    <property type="match status" value="1"/>
</dbReference>
<dbReference type="InterPro" id="IPR052564">
    <property type="entry name" value="N-acetyltrans/Recomb-assoc"/>
</dbReference>
<accession>A0A328AUS5</accession>
<dbReference type="InterPro" id="IPR000182">
    <property type="entry name" value="GNAT_dom"/>
</dbReference>
<dbReference type="EMBL" id="QFYR01000001">
    <property type="protein sequence ID" value="RAK56678.1"/>
    <property type="molecule type" value="Genomic_DNA"/>
</dbReference>
<feature type="domain" description="N-acetyltransferase" evidence="1">
    <location>
        <begin position="6"/>
        <end position="161"/>
    </location>
</feature>
<dbReference type="PANTHER" id="PTHR43451">
    <property type="entry name" value="ACETYLTRANSFERASE (GNAT) FAMILY PROTEIN"/>
    <property type="match status" value="1"/>
</dbReference>
<evidence type="ECO:0000313" key="2">
    <source>
        <dbReference type="EMBL" id="RAK56678.1"/>
    </source>
</evidence>
<dbReference type="Proteomes" id="UP000249725">
    <property type="component" value="Unassembled WGS sequence"/>
</dbReference>
<dbReference type="Pfam" id="PF13673">
    <property type="entry name" value="Acetyltransf_10"/>
    <property type="match status" value="1"/>
</dbReference>
<dbReference type="CDD" id="cd04301">
    <property type="entry name" value="NAT_SF"/>
    <property type="match status" value="1"/>
</dbReference>
<gene>
    <name evidence="2" type="ORF">DJ018_01485</name>
</gene>
<dbReference type="SUPFAM" id="SSF55729">
    <property type="entry name" value="Acyl-CoA N-acyltransferases (Nat)"/>
    <property type="match status" value="1"/>
</dbReference>
<organism evidence="2 3">
    <name type="scientific">Phenylobacterium deserti</name>
    <dbReference type="NCBI Taxonomy" id="1914756"/>
    <lineage>
        <taxon>Bacteria</taxon>
        <taxon>Pseudomonadati</taxon>
        <taxon>Pseudomonadota</taxon>
        <taxon>Alphaproteobacteria</taxon>
        <taxon>Caulobacterales</taxon>
        <taxon>Caulobacteraceae</taxon>
        <taxon>Phenylobacterium</taxon>
    </lineage>
</organism>
<dbReference type="GO" id="GO:0016747">
    <property type="term" value="F:acyltransferase activity, transferring groups other than amino-acyl groups"/>
    <property type="evidence" value="ECO:0007669"/>
    <property type="project" value="InterPro"/>
</dbReference>
<protein>
    <submittedName>
        <fullName evidence="2">GNAT family N-acetyltransferase</fullName>
    </submittedName>
</protein>